<keyword evidence="1" id="KW-0812">Transmembrane</keyword>
<evidence type="ECO:0000313" key="2">
    <source>
        <dbReference type="Proteomes" id="UP000095287"/>
    </source>
</evidence>
<dbReference type="Proteomes" id="UP000095287">
    <property type="component" value="Unplaced"/>
</dbReference>
<keyword evidence="2" id="KW-1185">Reference proteome</keyword>
<accession>A0A1I7Y5T8</accession>
<evidence type="ECO:0000313" key="3">
    <source>
        <dbReference type="WBParaSite" id="L893_g12921.t1"/>
    </source>
</evidence>
<proteinExistence type="predicted"/>
<evidence type="ECO:0000256" key="1">
    <source>
        <dbReference type="SAM" id="Phobius"/>
    </source>
</evidence>
<sequence>MKDVTMQFESQKEESQTCYGSKVYLIDFKLNESYFYYIDLFRFGFSNYGTLFVLVNVFTKHLTSTKKDTLKIDLLEIVNDGSRTEFGRLEPVVLIEKLPQLGTFVEGHVKAAGRHEARKNVNGSHRLSSGSAVDGGHCCRVPFAMIVPATVVILTVFVHSSVALSCYEGRHTNNATQYRLAQDLIPSADMDLMKENCTRGETSCMRLEVGDQYVAGCSDPLMTQYLTNGARCDNETYHDKCTTLDSLLGDNSKFCCCSTDYCNKGVAAHTISVITVFSVMFIVLGLSM</sequence>
<dbReference type="WBParaSite" id="L893_g12921.t1">
    <property type="protein sequence ID" value="L893_g12921.t1"/>
    <property type="gene ID" value="L893_g12921"/>
</dbReference>
<name>A0A1I7Y5T8_9BILA</name>
<keyword evidence="1" id="KW-0472">Membrane</keyword>
<protein>
    <submittedName>
        <fullName evidence="3">Activin_recp domain-containing protein</fullName>
    </submittedName>
</protein>
<dbReference type="AlphaFoldDB" id="A0A1I7Y5T8"/>
<organism evidence="2 3">
    <name type="scientific">Steinernema glaseri</name>
    <dbReference type="NCBI Taxonomy" id="37863"/>
    <lineage>
        <taxon>Eukaryota</taxon>
        <taxon>Metazoa</taxon>
        <taxon>Ecdysozoa</taxon>
        <taxon>Nematoda</taxon>
        <taxon>Chromadorea</taxon>
        <taxon>Rhabditida</taxon>
        <taxon>Tylenchina</taxon>
        <taxon>Panagrolaimomorpha</taxon>
        <taxon>Strongyloidoidea</taxon>
        <taxon>Steinernematidae</taxon>
        <taxon>Steinernema</taxon>
    </lineage>
</organism>
<feature type="transmembrane region" description="Helical" evidence="1">
    <location>
        <begin position="266"/>
        <end position="286"/>
    </location>
</feature>
<keyword evidence="1" id="KW-1133">Transmembrane helix</keyword>
<reference evidence="3" key="1">
    <citation type="submission" date="2016-11" db="UniProtKB">
        <authorList>
            <consortium name="WormBaseParasite"/>
        </authorList>
    </citation>
    <scope>IDENTIFICATION</scope>
</reference>